<dbReference type="InterPro" id="IPR011105">
    <property type="entry name" value="Cell_wall_hydrolase_SleB"/>
</dbReference>
<feature type="domain" description="Cell wall hydrolase SleB" evidence="1">
    <location>
        <begin position="54"/>
        <end position="145"/>
    </location>
</feature>
<evidence type="ECO:0000259" key="1">
    <source>
        <dbReference type="Pfam" id="PF07486"/>
    </source>
</evidence>
<dbReference type="GO" id="GO:0016787">
    <property type="term" value="F:hydrolase activity"/>
    <property type="evidence" value="ECO:0007669"/>
    <property type="project" value="InterPro"/>
</dbReference>
<protein>
    <submittedName>
        <fullName evidence="2">Spore cortex-lytic enzyme</fullName>
    </submittedName>
</protein>
<reference evidence="2" key="1">
    <citation type="submission" date="2023-01" db="EMBL/GenBank/DDBJ databases">
        <authorList>
            <person name="Sprotte S."/>
            <person name="Brinks E."/>
        </authorList>
    </citation>
    <scope>NUCLEOTIDE SEQUENCE</scope>
</reference>
<dbReference type="EMBL" id="OQ326496">
    <property type="protein sequence ID" value="WDQ45468.1"/>
    <property type="molecule type" value="Genomic_DNA"/>
</dbReference>
<reference evidence="2" key="2">
    <citation type="journal article" date="2024" name="Heliyon">
        <title>Complete genome sequence of the novel virulent phage PMBT24 infecting Enterocloster bolteae from the human gut.</title>
        <authorList>
            <person name="Sprotte S."/>
            <person name="Brinks E."/>
            <person name="Neve H."/>
            <person name="Franz C.M.A.P."/>
        </authorList>
    </citation>
    <scope>NUCLEOTIDE SEQUENCE</scope>
</reference>
<sequence length="148" mass="16609">MKGIKSIICLLALSFSLMFTNIAKAETTNPYETISISEDDIDLLAALVFHEARGESLDGQKAVVEVVLNRVLDSDFEDTVYDVIYEKRQFSTASKLKGTVPNEENYEAVKYVVENGPTIFSTNYVYFSVGKSNGRNFTKLGNHWFSTK</sequence>
<evidence type="ECO:0000313" key="2">
    <source>
        <dbReference type="EMBL" id="WDQ45468.1"/>
    </source>
</evidence>
<dbReference type="Gene3D" id="1.10.10.2520">
    <property type="entry name" value="Cell wall hydrolase SleB, domain 1"/>
    <property type="match status" value="1"/>
</dbReference>
<proteinExistence type="predicted"/>
<accession>A0AAT9TR36</accession>
<organism evidence="2">
    <name type="scientific">Enterocloster phage PMBT24</name>
    <dbReference type="NCBI Taxonomy" id="3025413"/>
    <lineage>
        <taxon>Viruses</taxon>
        <taxon>Duplodnaviria</taxon>
        <taxon>Heunggongvirae</taxon>
        <taxon>Uroviricota</taxon>
        <taxon>Caudoviricetes</taxon>
    </lineage>
</organism>
<dbReference type="InterPro" id="IPR042047">
    <property type="entry name" value="SleB_dom1"/>
</dbReference>
<dbReference type="Pfam" id="PF07486">
    <property type="entry name" value="Hydrolase_2"/>
    <property type="match status" value="1"/>
</dbReference>
<name>A0AAT9TR36_9CAUD</name>